<feature type="transmembrane region" description="Helical" evidence="1">
    <location>
        <begin position="80"/>
        <end position="103"/>
    </location>
</feature>
<keyword evidence="1" id="KW-0812">Transmembrane</keyword>
<evidence type="ECO:0000313" key="3">
    <source>
        <dbReference type="EMBL" id="HIX38110.1"/>
    </source>
</evidence>
<comment type="caution">
    <text evidence="3">The sequence shown here is derived from an EMBL/GenBank/DDBJ whole genome shotgun (WGS) entry which is preliminary data.</text>
</comment>
<feature type="transmembrane region" description="Helical" evidence="1">
    <location>
        <begin position="6"/>
        <end position="23"/>
    </location>
</feature>
<reference evidence="3" key="2">
    <citation type="submission" date="2021-04" db="EMBL/GenBank/DDBJ databases">
        <authorList>
            <person name="Gilroy R."/>
        </authorList>
    </citation>
    <scope>NUCLEOTIDE SEQUENCE</scope>
    <source>
        <strain evidence="3">ChiHjej12B11-1927</strain>
    </source>
</reference>
<keyword evidence="1" id="KW-0472">Membrane</keyword>
<sequence length="394" mass="45990">MYNLWIPDILIIFGVSVCFIFRIRKKPVRSKGYYAFSGLLYLAGIVLVWALSRVLLYEIYTRYMLNFSGFHTTLNPYGNAQLIAGVIRWAVQGGWAWFLSSILKRGRRGHLSKGQLFICLVMPLISLAMMISFLTLSDYYASWNGYLLVLVNVLLLLFLNIFVVYFYITAARSNEAEKKSRLYRQKEVLVYQHYQKLEESYRQSRKIVHDVKNHIQALGKLYEEGQIEEAEKYKEEVFHLLNQNNHTWYTENRMLNIILNEKLCHENLRDARLELDIEENCLDRIREIDITTIFANLLDNAIEAIGKEEGEKYLKVLAKREKEFLMIQVVNSKSIHPAKGEGHQGLGLENIREALKPYEGTCTITDDEKQFQAVILIPNAVKKDDRIKYPEKKI</sequence>
<dbReference type="AlphaFoldDB" id="A0A9D1VMD8"/>
<dbReference type="PANTHER" id="PTHR40448">
    <property type="entry name" value="TWO-COMPONENT SENSOR HISTIDINE KINASE"/>
    <property type="match status" value="1"/>
</dbReference>
<dbReference type="Gene3D" id="3.30.565.10">
    <property type="entry name" value="Histidine kinase-like ATPase, C-terminal domain"/>
    <property type="match status" value="1"/>
</dbReference>
<feature type="transmembrane region" description="Helical" evidence="1">
    <location>
        <begin position="115"/>
        <end position="134"/>
    </location>
</feature>
<protein>
    <submittedName>
        <fullName evidence="3">GHKL domain-containing protein</fullName>
    </submittedName>
</protein>
<gene>
    <name evidence="3" type="ORF">H9738_09630</name>
</gene>
<dbReference type="EMBL" id="DXFG01000203">
    <property type="protein sequence ID" value="HIX38110.1"/>
    <property type="molecule type" value="Genomic_DNA"/>
</dbReference>
<dbReference type="InterPro" id="IPR036890">
    <property type="entry name" value="HATPase_C_sf"/>
</dbReference>
<dbReference type="SUPFAM" id="SSF55874">
    <property type="entry name" value="ATPase domain of HSP90 chaperone/DNA topoisomerase II/histidine kinase"/>
    <property type="match status" value="1"/>
</dbReference>
<dbReference type="InterPro" id="IPR032834">
    <property type="entry name" value="NatK-like_C"/>
</dbReference>
<keyword evidence="1" id="KW-1133">Transmembrane helix</keyword>
<reference evidence="3" key="1">
    <citation type="journal article" date="2021" name="PeerJ">
        <title>Extensive microbial diversity within the chicken gut microbiome revealed by metagenomics and culture.</title>
        <authorList>
            <person name="Gilroy R."/>
            <person name="Ravi A."/>
            <person name="Getino M."/>
            <person name="Pursley I."/>
            <person name="Horton D.L."/>
            <person name="Alikhan N.F."/>
            <person name="Baker D."/>
            <person name="Gharbi K."/>
            <person name="Hall N."/>
            <person name="Watson M."/>
            <person name="Adriaenssens E.M."/>
            <person name="Foster-Nyarko E."/>
            <person name="Jarju S."/>
            <person name="Secka A."/>
            <person name="Antonio M."/>
            <person name="Oren A."/>
            <person name="Chaudhuri R.R."/>
            <person name="La Ragione R."/>
            <person name="Hildebrand F."/>
            <person name="Pallen M.J."/>
        </authorList>
    </citation>
    <scope>NUCLEOTIDE SEQUENCE</scope>
    <source>
        <strain evidence="3">ChiHjej12B11-1927</strain>
    </source>
</reference>
<dbReference type="PANTHER" id="PTHR40448:SF1">
    <property type="entry name" value="TWO-COMPONENT SENSOR HISTIDINE KINASE"/>
    <property type="match status" value="1"/>
</dbReference>
<organism evidence="3 4">
    <name type="scientific">Candidatus Blautia pullistercoris</name>
    <dbReference type="NCBI Taxonomy" id="2838499"/>
    <lineage>
        <taxon>Bacteria</taxon>
        <taxon>Bacillati</taxon>
        <taxon>Bacillota</taxon>
        <taxon>Clostridia</taxon>
        <taxon>Lachnospirales</taxon>
        <taxon>Lachnospiraceae</taxon>
        <taxon>Blautia</taxon>
    </lineage>
</organism>
<evidence type="ECO:0000259" key="2">
    <source>
        <dbReference type="Pfam" id="PF14501"/>
    </source>
</evidence>
<evidence type="ECO:0000313" key="4">
    <source>
        <dbReference type="Proteomes" id="UP000824230"/>
    </source>
</evidence>
<evidence type="ECO:0000256" key="1">
    <source>
        <dbReference type="SAM" id="Phobius"/>
    </source>
</evidence>
<accession>A0A9D1VMD8</accession>
<dbReference type="Proteomes" id="UP000824230">
    <property type="component" value="Unassembled WGS sequence"/>
</dbReference>
<dbReference type="GO" id="GO:0042802">
    <property type="term" value="F:identical protein binding"/>
    <property type="evidence" value="ECO:0007669"/>
    <property type="project" value="TreeGrafter"/>
</dbReference>
<dbReference type="Pfam" id="PF14501">
    <property type="entry name" value="HATPase_c_5"/>
    <property type="match status" value="1"/>
</dbReference>
<feature type="domain" description="Sensor histidine kinase NatK-like C-terminal" evidence="2">
    <location>
        <begin position="288"/>
        <end position="378"/>
    </location>
</feature>
<feature type="transmembrane region" description="Helical" evidence="1">
    <location>
        <begin position="146"/>
        <end position="168"/>
    </location>
</feature>
<proteinExistence type="predicted"/>
<feature type="transmembrane region" description="Helical" evidence="1">
    <location>
        <begin position="35"/>
        <end position="60"/>
    </location>
</feature>
<name>A0A9D1VMD8_9FIRM</name>